<dbReference type="Pfam" id="PF07992">
    <property type="entry name" value="Pyr_redox_2"/>
    <property type="match status" value="1"/>
</dbReference>
<dbReference type="RefSeq" id="XP_016222744.1">
    <property type="nucleotide sequence ID" value="XM_016370451.1"/>
</dbReference>
<accession>A0A0D1WQ43</accession>
<proteinExistence type="predicted"/>
<reference evidence="2 3" key="1">
    <citation type="submission" date="2015-01" db="EMBL/GenBank/DDBJ databases">
        <title>The Genome Sequence of Exophiala mesophila CBS40295.</title>
        <authorList>
            <consortium name="The Broad Institute Genomics Platform"/>
            <person name="Cuomo C."/>
            <person name="de Hoog S."/>
            <person name="Gorbushina A."/>
            <person name="Stielow B."/>
            <person name="Teixiera M."/>
            <person name="Abouelleil A."/>
            <person name="Chapman S.B."/>
            <person name="Priest M."/>
            <person name="Young S.K."/>
            <person name="Wortman J."/>
            <person name="Nusbaum C."/>
            <person name="Birren B."/>
        </authorList>
    </citation>
    <scope>NUCLEOTIDE SEQUENCE [LARGE SCALE GENOMIC DNA]</scope>
    <source>
        <strain evidence="2 3">CBS 40295</strain>
    </source>
</reference>
<evidence type="ECO:0000259" key="1">
    <source>
        <dbReference type="Pfam" id="PF07992"/>
    </source>
</evidence>
<evidence type="ECO:0000313" key="2">
    <source>
        <dbReference type="EMBL" id="KIV91170.1"/>
    </source>
</evidence>
<feature type="domain" description="FAD/NAD(P)-binding" evidence="1">
    <location>
        <begin position="7"/>
        <end position="157"/>
    </location>
</feature>
<dbReference type="SUPFAM" id="SSF51905">
    <property type="entry name" value="FAD/NAD(P)-binding domain"/>
    <property type="match status" value="1"/>
</dbReference>
<dbReference type="GO" id="GO:0050660">
    <property type="term" value="F:flavin adenine dinucleotide binding"/>
    <property type="evidence" value="ECO:0007669"/>
    <property type="project" value="TreeGrafter"/>
</dbReference>
<organism evidence="2 3">
    <name type="scientific">Exophiala mesophila</name>
    <name type="common">Black yeast-like fungus</name>
    <dbReference type="NCBI Taxonomy" id="212818"/>
    <lineage>
        <taxon>Eukaryota</taxon>
        <taxon>Fungi</taxon>
        <taxon>Dikarya</taxon>
        <taxon>Ascomycota</taxon>
        <taxon>Pezizomycotina</taxon>
        <taxon>Eurotiomycetes</taxon>
        <taxon>Chaetothyriomycetidae</taxon>
        <taxon>Chaetothyriales</taxon>
        <taxon>Herpotrichiellaceae</taxon>
        <taxon>Exophiala</taxon>
    </lineage>
</organism>
<name>A0A0D1WQ43_EXOME</name>
<dbReference type="OrthoDB" id="361797at2759"/>
<dbReference type="Gene3D" id="3.50.50.60">
    <property type="entry name" value="FAD/NAD(P)-binding domain"/>
    <property type="match status" value="1"/>
</dbReference>
<dbReference type="InterPro" id="IPR036188">
    <property type="entry name" value="FAD/NAD-bd_sf"/>
</dbReference>
<dbReference type="AlphaFoldDB" id="A0A0D1WQ43"/>
<gene>
    <name evidence="2" type="ORF">PV10_05739</name>
</gene>
<dbReference type="GeneID" id="27323584"/>
<dbReference type="PANTHER" id="PTHR43014">
    <property type="entry name" value="MERCURIC REDUCTASE"/>
    <property type="match status" value="1"/>
</dbReference>
<dbReference type="PRINTS" id="PR00411">
    <property type="entry name" value="PNDRDTASEI"/>
</dbReference>
<dbReference type="Proteomes" id="UP000054302">
    <property type="component" value="Unassembled WGS sequence"/>
</dbReference>
<sequence>MATPEQYDCIAIGSGEAGKLVPLVLSSQYGKKCAIIERKWIGGSCPNIACLPTKHIMHAAELAHECRMAHKHGLDVKEAKSLKADLALVKKRKDEMLETVNGFQDLLVQGKVEIIRGEGRFVGPKVVQVSNGRLLTAEHIIICTGSRAMVDASIPGLVDADPNDSH</sequence>
<keyword evidence="3" id="KW-1185">Reference proteome</keyword>
<evidence type="ECO:0000313" key="3">
    <source>
        <dbReference type="Proteomes" id="UP000054302"/>
    </source>
</evidence>
<protein>
    <recommendedName>
        <fullName evidence="1">FAD/NAD(P)-binding domain-containing protein</fullName>
    </recommendedName>
</protein>
<dbReference type="PANTHER" id="PTHR43014:SF2">
    <property type="entry name" value="MERCURIC REDUCTASE"/>
    <property type="match status" value="1"/>
</dbReference>
<dbReference type="VEuPathDB" id="FungiDB:PV10_05739"/>
<dbReference type="EMBL" id="KN847523">
    <property type="protein sequence ID" value="KIV91170.1"/>
    <property type="molecule type" value="Genomic_DNA"/>
</dbReference>
<dbReference type="InterPro" id="IPR023753">
    <property type="entry name" value="FAD/NAD-binding_dom"/>
</dbReference>
<dbReference type="GO" id="GO:0003955">
    <property type="term" value="F:NAD(P)H dehydrogenase (quinone) activity"/>
    <property type="evidence" value="ECO:0007669"/>
    <property type="project" value="TreeGrafter"/>
</dbReference>
<dbReference type="STRING" id="212818.A0A0D1WQ43"/>
<dbReference type="HOGENOM" id="CLU_1602730_0_0_1"/>